<comment type="caution">
    <text evidence="2">The sequence shown here is derived from an EMBL/GenBank/DDBJ whole genome shotgun (WGS) entry which is preliminary data.</text>
</comment>
<protein>
    <submittedName>
        <fullName evidence="2">Uncharacterized protein</fullName>
    </submittedName>
</protein>
<dbReference type="Proteomes" id="UP000024635">
    <property type="component" value="Unassembled WGS sequence"/>
</dbReference>
<evidence type="ECO:0000313" key="2">
    <source>
        <dbReference type="EMBL" id="EYC01534.1"/>
    </source>
</evidence>
<name>A0A016TF46_9BILA</name>
<dbReference type="EMBL" id="JARK01001442">
    <property type="protein sequence ID" value="EYC01534.1"/>
    <property type="molecule type" value="Genomic_DNA"/>
</dbReference>
<sequence>MEELYGSENYRTRSDRCSPHAPMLQTTQCSTNVVTMVMAPPKRSSPRDTGNGKQSDLQSVTILNPIWKYFQASQSMETV</sequence>
<gene>
    <name evidence="2" type="primary">Acey_s0106.g3746</name>
    <name evidence="2" type="ORF">Y032_0106g3746</name>
</gene>
<accession>A0A016TF46</accession>
<dbReference type="AlphaFoldDB" id="A0A016TF46"/>
<proteinExistence type="predicted"/>
<organism evidence="2 3">
    <name type="scientific">Ancylostoma ceylanicum</name>
    <dbReference type="NCBI Taxonomy" id="53326"/>
    <lineage>
        <taxon>Eukaryota</taxon>
        <taxon>Metazoa</taxon>
        <taxon>Ecdysozoa</taxon>
        <taxon>Nematoda</taxon>
        <taxon>Chromadorea</taxon>
        <taxon>Rhabditida</taxon>
        <taxon>Rhabditina</taxon>
        <taxon>Rhabditomorpha</taxon>
        <taxon>Strongyloidea</taxon>
        <taxon>Ancylostomatidae</taxon>
        <taxon>Ancylostomatinae</taxon>
        <taxon>Ancylostoma</taxon>
    </lineage>
</organism>
<evidence type="ECO:0000313" key="3">
    <source>
        <dbReference type="Proteomes" id="UP000024635"/>
    </source>
</evidence>
<reference evidence="3" key="1">
    <citation type="journal article" date="2015" name="Nat. Genet.">
        <title>The genome and transcriptome of the zoonotic hookworm Ancylostoma ceylanicum identify infection-specific gene families.</title>
        <authorList>
            <person name="Schwarz E.M."/>
            <person name="Hu Y."/>
            <person name="Antoshechkin I."/>
            <person name="Miller M.M."/>
            <person name="Sternberg P.W."/>
            <person name="Aroian R.V."/>
        </authorList>
    </citation>
    <scope>NUCLEOTIDE SEQUENCE</scope>
    <source>
        <strain evidence="3">HY135</strain>
    </source>
</reference>
<keyword evidence="3" id="KW-1185">Reference proteome</keyword>
<feature type="region of interest" description="Disordered" evidence="1">
    <location>
        <begin position="1"/>
        <end position="23"/>
    </location>
</feature>
<evidence type="ECO:0000256" key="1">
    <source>
        <dbReference type="SAM" id="MobiDB-lite"/>
    </source>
</evidence>